<dbReference type="Proteomes" id="UP000241514">
    <property type="component" value="Unassembled WGS sequence"/>
</dbReference>
<sequence>MYMVTAAFMLVACGSDEQSSVVPPPPPVASTFTITTPTATPYGQVFSISVEAAAGDSVAIDKIETSVPLKQIDTDNESSFSFIAPALTLADESFTISLTDAEGNKKTVTIENIDDTDTSKLVDLSRPYPFSNSNTGKYDHYR</sequence>
<proteinExistence type="predicted"/>
<feature type="non-terminal residue" evidence="1">
    <location>
        <position position="142"/>
    </location>
</feature>
<name>A0A6N4DEG5_9GAMM</name>
<comment type="caution">
    <text evidence="1">The sequence shown here is derived from an EMBL/GenBank/DDBJ whole genome shotgun (WGS) entry which is preliminary data.</text>
</comment>
<gene>
    <name evidence="1" type="ORF">C9928_07010</name>
</gene>
<evidence type="ECO:0000313" key="1">
    <source>
        <dbReference type="EMBL" id="PTB87979.1"/>
    </source>
</evidence>
<accession>A0A6N4DEG5</accession>
<dbReference type="AlphaFoldDB" id="A0A6N4DEG5"/>
<protein>
    <submittedName>
        <fullName evidence="1">Uncharacterized protein</fullName>
    </submittedName>
</protein>
<reference evidence="1 2" key="1">
    <citation type="submission" date="2018-03" db="EMBL/GenBank/DDBJ databases">
        <title>Cross-interface Injection: A General Nanoliter Liquid Handling Method Applied to Single Cells Genome Amplification Automated Nanoliter Liquid Handling Applied to Single Cell Multiple Displacement Amplification.</title>
        <authorList>
            <person name="Yun J."/>
            <person name="Xu P."/>
            <person name="Xu J."/>
            <person name="Dai X."/>
            <person name="Wang Y."/>
            <person name="Zheng X."/>
            <person name="Cao C."/>
            <person name="Yi Q."/>
            <person name="Zhu Y."/>
            <person name="Wang L."/>
            <person name="Dong Z."/>
            <person name="Huang Y."/>
            <person name="Huang L."/>
            <person name="Du W."/>
        </authorList>
    </citation>
    <scope>NUCLEOTIDE SEQUENCE [LARGE SCALE GENOMIC DNA]</scope>
    <source>
        <strain evidence="1 2">A9-4</strain>
    </source>
</reference>
<organism evidence="1 2">
    <name type="scientific">Pseudidiomarina aestuarii</name>
    <dbReference type="NCBI Taxonomy" id="624146"/>
    <lineage>
        <taxon>Bacteria</taxon>
        <taxon>Pseudomonadati</taxon>
        <taxon>Pseudomonadota</taxon>
        <taxon>Gammaproteobacteria</taxon>
        <taxon>Alteromonadales</taxon>
        <taxon>Idiomarinaceae</taxon>
        <taxon>Pseudidiomarina</taxon>
    </lineage>
</organism>
<dbReference type="EMBL" id="PYVG01000128">
    <property type="protein sequence ID" value="PTB87979.1"/>
    <property type="molecule type" value="Genomic_DNA"/>
</dbReference>
<evidence type="ECO:0000313" key="2">
    <source>
        <dbReference type="Proteomes" id="UP000241514"/>
    </source>
</evidence>